<evidence type="ECO:0000313" key="2">
    <source>
        <dbReference type="Proteomes" id="UP000217258"/>
    </source>
</evidence>
<reference evidence="1 2" key="1">
    <citation type="submission" date="2015-06" db="EMBL/GenBank/DDBJ databases">
        <authorList>
            <person name="Xie B.-B."/>
            <person name="Rong J.-C."/>
            <person name="Qin Q.-L."/>
            <person name="Zhang Y.-Z."/>
        </authorList>
    </citation>
    <scope>NUCLEOTIDE SEQUENCE [LARGE SCALE GENOMIC DNA]</scope>
    <source>
        <strain evidence="1 2">KMM 3549</strain>
    </source>
</reference>
<proteinExistence type="predicted"/>
<accession>A0ABM6N3G6</accession>
<dbReference type="Proteomes" id="UP000217258">
    <property type="component" value="Chromosome I"/>
</dbReference>
<keyword evidence="2" id="KW-1185">Reference proteome</keyword>
<sequence length="41" mass="4587">MFCIYAALSAIAGEALPKNTTSNLTLKDKQNYKLLKRQLCL</sequence>
<dbReference type="EMBL" id="CP011030">
    <property type="protein sequence ID" value="ATC90750.1"/>
    <property type="molecule type" value="Genomic_DNA"/>
</dbReference>
<name>A0ABM6N3G6_9GAMM</name>
<organism evidence="1 2">
    <name type="scientific">Pseudoalteromonas issachenkonii</name>
    <dbReference type="NCBI Taxonomy" id="152297"/>
    <lineage>
        <taxon>Bacteria</taxon>
        <taxon>Pseudomonadati</taxon>
        <taxon>Pseudomonadota</taxon>
        <taxon>Gammaproteobacteria</taxon>
        <taxon>Alteromonadales</taxon>
        <taxon>Pseudoalteromonadaceae</taxon>
        <taxon>Pseudoalteromonas</taxon>
    </lineage>
</organism>
<protein>
    <submittedName>
        <fullName evidence="1">Uncharacterized protein</fullName>
    </submittedName>
</protein>
<gene>
    <name evidence="1" type="ORF">PISS_a1875</name>
</gene>
<evidence type="ECO:0000313" key="1">
    <source>
        <dbReference type="EMBL" id="ATC90750.1"/>
    </source>
</evidence>